<dbReference type="NCBIfam" id="TIGR00762">
    <property type="entry name" value="DegV"/>
    <property type="match status" value="1"/>
</dbReference>
<reference evidence="3 4" key="1">
    <citation type="journal article" date="2015" name="Genome Announc.">
        <title>Expanding the biotechnology potential of lactobacilli through comparative genomics of 213 strains and associated genera.</title>
        <authorList>
            <person name="Sun Z."/>
            <person name="Harris H.M."/>
            <person name="McCann A."/>
            <person name="Guo C."/>
            <person name="Argimon S."/>
            <person name="Zhang W."/>
            <person name="Yang X."/>
            <person name="Jeffery I.B."/>
            <person name="Cooney J.C."/>
            <person name="Kagawa T.F."/>
            <person name="Liu W."/>
            <person name="Song Y."/>
            <person name="Salvetti E."/>
            <person name="Wrobel A."/>
            <person name="Rasinkangas P."/>
            <person name="Parkhill J."/>
            <person name="Rea M.C."/>
            <person name="O'Sullivan O."/>
            <person name="Ritari J."/>
            <person name="Douillard F.P."/>
            <person name="Paul Ross R."/>
            <person name="Yang R."/>
            <person name="Briner A.E."/>
            <person name="Felis G.E."/>
            <person name="de Vos W.M."/>
            <person name="Barrangou R."/>
            <person name="Klaenhammer T.R."/>
            <person name="Caufield P.W."/>
            <person name="Cui Y."/>
            <person name="Zhang H."/>
            <person name="O'Toole P.W."/>
        </authorList>
    </citation>
    <scope>NUCLEOTIDE SEQUENCE [LARGE SCALE GENOMIC DNA]</scope>
    <source>
        <strain evidence="3 4">DSM 15945</strain>
    </source>
</reference>
<dbReference type="STRING" id="1423783.FC50_GL001627"/>
<evidence type="ECO:0000256" key="2">
    <source>
        <dbReference type="ARBA" id="ARBA00023121"/>
    </source>
</evidence>
<dbReference type="PANTHER" id="PTHR33434">
    <property type="entry name" value="DEGV DOMAIN-CONTAINING PROTEIN DR_1986-RELATED"/>
    <property type="match status" value="1"/>
</dbReference>
<evidence type="ECO:0000313" key="4">
    <source>
        <dbReference type="Proteomes" id="UP000051922"/>
    </source>
</evidence>
<dbReference type="Pfam" id="PF02645">
    <property type="entry name" value="DegV"/>
    <property type="match status" value="1"/>
</dbReference>
<dbReference type="PATRIC" id="fig|1423783.4.peg.1670"/>
<dbReference type="GO" id="GO:0008289">
    <property type="term" value="F:lipid binding"/>
    <property type="evidence" value="ECO:0007669"/>
    <property type="project" value="UniProtKB-KW"/>
</dbReference>
<dbReference type="InterPro" id="IPR050270">
    <property type="entry name" value="DegV_domain_contain"/>
</dbReference>
<gene>
    <name evidence="3" type="ORF">FC50_GL001627</name>
</gene>
<evidence type="ECO:0000256" key="1">
    <source>
        <dbReference type="ARBA" id="ARBA00003238"/>
    </source>
</evidence>
<dbReference type="SUPFAM" id="SSF82549">
    <property type="entry name" value="DAK1/DegV-like"/>
    <property type="match status" value="1"/>
</dbReference>
<dbReference type="AlphaFoldDB" id="A0A0R1TW88"/>
<dbReference type="PANTHER" id="PTHR33434:SF2">
    <property type="entry name" value="FATTY ACID-BINDING PROTEIN TM_1468"/>
    <property type="match status" value="1"/>
</dbReference>
<dbReference type="Gene3D" id="3.30.1180.10">
    <property type="match status" value="1"/>
</dbReference>
<evidence type="ECO:0008006" key="5">
    <source>
        <dbReference type="Google" id="ProtNLM"/>
    </source>
</evidence>
<proteinExistence type="predicted"/>
<comment type="caution">
    <text evidence="3">The sequence shown here is derived from an EMBL/GenBank/DDBJ whole genome shotgun (WGS) entry which is preliminary data.</text>
</comment>
<dbReference type="PROSITE" id="PS51482">
    <property type="entry name" value="DEGV"/>
    <property type="match status" value="1"/>
</dbReference>
<keyword evidence="4" id="KW-1185">Reference proteome</keyword>
<organism evidence="3 4">
    <name type="scientific">Lacticaseibacillus pantheris DSM 15945 = JCM 12539 = NBRC 106106</name>
    <dbReference type="NCBI Taxonomy" id="1423783"/>
    <lineage>
        <taxon>Bacteria</taxon>
        <taxon>Bacillati</taxon>
        <taxon>Bacillota</taxon>
        <taxon>Bacilli</taxon>
        <taxon>Lactobacillales</taxon>
        <taxon>Lactobacillaceae</taxon>
        <taxon>Lacticaseibacillus</taxon>
    </lineage>
</organism>
<sequence length="299" mass="33233">MGIILKELVHVMKIAIVTDSTAYLSDEEVRANNITVVPIPVILDGQVYDEGKDITPAEYYTKLRSAKTFPSTSQPPVGEMIHLYENLRNEGYEKVISIHLANTISGFQQTLRTIAPEIDGLEVTVYDSQITVKLMGWLVLEAAHMVEAGADVPAIIERLDDLRASMGEYFIVNDLQNLVRGGRLSNAAGFIGGMLKIKPLLTFDDESHKIVAIEKIRSLKKAYARAETLFQEELDQIDYPVRGLVIHANDPDAAAKWQADLTEKFPEVPFETSYFGPVIGTHLGEKAIAIAWMKDFTKA</sequence>
<accession>A0A0R1TW88</accession>
<dbReference type="Proteomes" id="UP000051922">
    <property type="component" value="Unassembled WGS sequence"/>
</dbReference>
<comment type="function">
    <text evidence="1">May bind long-chain fatty acids, such as palmitate, and may play a role in lipid transport or fatty acid metabolism.</text>
</comment>
<keyword evidence="2" id="KW-0446">Lipid-binding</keyword>
<evidence type="ECO:0000313" key="3">
    <source>
        <dbReference type="EMBL" id="KRL85462.1"/>
    </source>
</evidence>
<dbReference type="Gene3D" id="3.40.50.10170">
    <property type="match status" value="1"/>
</dbReference>
<name>A0A0R1TW88_9LACO</name>
<dbReference type="EMBL" id="AZFJ01000052">
    <property type="protein sequence ID" value="KRL85462.1"/>
    <property type="molecule type" value="Genomic_DNA"/>
</dbReference>
<dbReference type="InterPro" id="IPR003797">
    <property type="entry name" value="DegV"/>
</dbReference>
<protein>
    <recommendedName>
        <fullName evidence="5">DegV family protein</fullName>
    </recommendedName>
</protein>
<dbReference type="InterPro" id="IPR043168">
    <property type="entry name" value="DegV_C"/>
</dbReference>